<feature type="domain" description="HTH myb-type" evidence="17">
    <location>
        <begin position="364"/>
        <end position="418"/>
    </location>
</feature>
<feature type="domain" description="SANT" evidence="16">
    <location>
        <begin position="47"/>
        <end position="98"/>
    </location>
</feature>
<dbReference type="InterPro" id="IPR017930">
    <property type="entry name" value="Myb_dom"/>
</dbReference>
<dbReference type="InterPro" id="IPR036388">
    <property type="entry name" value="WH-like_DNA-bd_sf"/>
</dbReference>
<dbReference type="InterPro" id="IPR017907">
    <property type="entry name" value="Znf_RING_CS"/>
</dbReference>
<dbReference type="SMART" id="SM00717">
    <property type="entry name" value="SANT"/>
    <property type="match status" value="3"/>
</dbReference>
<evidence type="ECO:0000256" key="8">
    <source>
        <dbReference type="ARBA" id="ARBA00023242"/>
    </source>
</evidence>
<dbReference type="InterPro" id="IPR013083">
    <property type="entry name" value="Znf_RING/FYVE/PHD"/>
</dbReference>
<feature type="coiled-coil region" evidence="11">
    <location>
        <begin position="815"/>
        <end position="1105"/>
    </location>
</feature>
<evidence type="ECO:0000313" key="19">
    <source>
        <dbReference type="Proteomes" id="UP001054902"/>
    </source>
</evidence>
<reference evidence="18 19" key="1">
    <citation type="journal article" date="2021" name="Sci. Rep.">
        <title>The genome of the diatom Chaetoceros tenuissimus carries an ancient integrated fragment of an extant virus.</title>
        <authorList>
            <person name="Hongo Y."/>
            <person name="Kimura K."/>
            <person name="Takaki Y."/>
            <person name="Yoshida Y."/>
            <person name="Baba S."/>
            <person name="Kobayashi G."/>
            <person name="Nagasaki K."/>
            <person name="Hano T."/>
            <person name="Tomaru Y."/>
        </authorList>
    </citation>
    <scope>NUCLEOTIDE SEQUENCE [LARGE SCALE GENOMIC DNA]</scope>
    <source>
        <strain evidence="18 19">NIES-3715</strain>
    </source>
</reference>
<feature type="domain" description="Myb-like" evidence="14">
    <location>
        <begin position="364"/>
        <end position="414"/>
    </location>
</feature>
<dbReference type="InterPro" id="IPR002893">
    <property type="entry name" value="Znf_MYND"/>
</dbReference>
<dbReference type="SMART" id="SM00415">
    <property type="entry name" value="HSF"/>
    <property type="match status" value="3"/>
</dbReference>
<comment type="subcellular location">
    <subcellularLocation>
        <location evidence="1">Nucleus</location>
    </subcellularLocation>
</comment>
<dbReference type="Gene3D" id="1.20.5.490">
    <property type="entry name" value="Single helix bin"/>
    <property type="match status" value="1"/>
</dbReference>
<evidence type="ECO:0008006" key="20">
    <source>
        <dbReference type="Google" id="ProtNLM"/>
    </source>
</evidence>
<feature type="region of interest" description="Disordered" evidence="12">
    <location>
        <begin position="257"/>
        <end position="300"/>
    </location>
</feature>
<feature type="compositionally biased region" description="Polar residues" evidence="12">
    <location>
        <begin position="263"/>
        <end position="278"/>
    </location>
</feature>
<evidence type="ECO:0000259" key="14">
    <source>
        <dbReference type="PROSITE" id="PS50090"/>
    </source>
</evidence>
<keyword evidence="5" id="KW-0805">Transcription regulation</keyword>
<dbReference type="Gene3D" id="1.10.10.60">
    <property type="entry name" value="Homeodomain-like"/>
    <property type="match status" value="2"/>
</dbReference>
<feature type="coiled-coil region" evidence="11">
    <location>
        <begin position="678"/>
        <end position="751"/>
    </location>
</feature>
<evidence type="ECO:0000256" key="12">
    <source>
        <dbReference type="SAM" id="MobiDB-lite"/>
    </source>
</evidence>
<comment type="caution">
    <text evidence="18">The sequence shown here is derived from an EMBL/GenBank/DDBJ whole genome shotgun (WGS) entry which is preliminary data.</text>
</comment>
<feature type="region of interest" description="Disordered" evidence="12">
    <location>
        <begin position="500"/>
        <end position="528"/>
    </location>
</feature>
<dbReference type="PROSITE" id="PS50090">
    <property type="entry name" value="MYB_LIKE"/>
    <property type="match status" value="3"/>
</dbReference>
<dbReference type="SUPFAM" id="SSF46785">
    <property type="entry name" value="Winged helix' DNA-binding domain"/>
    <property type="match status" value="3"/>
</dbReference>
<dbReference type="GO" id="GO:0003700">
    <property type="term" value="F:DNA-binding transcription factor activity"/>
    <property type="evidence" value="ECO:0007669"/>
    <property type="project" value="InterPro"/>
</dbReference>
<organism evidence="18 19">
    <name type="scientific">Chaetoceros tenuissimus</name>
    <dbReference type="NCBI Taxonomy" id="426638"/>
    <lineage>
        <taxon>Eukaryota</taxon>
        <taxon>Sar</taxon>
        <taxon>Stramenopiles</taxon>
        <taxon>Ochrophyta</taxon>
        <taxon>Bacillariophyta</taxon>
        <taxon>Coscinodiscophyceae</taxon>
        <taxon>Chaetocerotophycidae</taxon>
        <taxon>Chaetocerotales</taxon>
        <taxon>Chaetocerotaceae</taxon>
        <taxon>Chaetoceros</taxon>
    </lineage>
</organism>
<feature type="domain" description="MYND-type" evidence="15">
    <location>
        <begin position="198"/>
        <end position="236"/>
    </location>
</feature>
<dbReference type="SUPFAM" id="SSF57997">
    <property type="entry name" value="Tropomyosin"/>
    <property type="match status" value="1"/>
</dbReference>
<dbReference type="SUPFAM" id="SSF46689">
    <property type="entry name" value="Homeodomain-like"/>
    <property type="match status" value="3"/>
</dbReference>
<evidence type="ECO:0000256" key="2">
    <source>
        <dbReference type="ARBA" id="ARBA00022723"/>
    </source>
</evidence>
<dbReference type="PANTHER" id="PTHR10015:SF206">
    <property type="entry name" value="HSF-TYPE DNA-BINDING DOMAIN-CONTAINING PROTEIN"/>
    <property type="match status" value="1"/>
</dbReference>
<evidence type="ECO:0000256" key="4">
    <source>
        <dbReference type="ARBA" id="ARBA00022833"/>
    </source>
</evidence>
<proteinExistence type="inferred from homology"/>
<keyword evidence="7" id="KW-0804">Transcription</keyword>
<evidence type="ECO:0000259" key="13">
    <source>
        <dbReference type="PROSITE" id="PS50089"/>
    </source>
</evidence>
<evidence type="ECO:0000313" key="18">
    <source>
        <dbReference type="EMBL" id="GFH47123.1"/>
    </source>
</evidence>
<keyword evidence="4" id="KW-0862">Zinc</keyword>
<evidence type="ECO:0000256" key="7">
    <source>
        <dbReference type="ARBA" id="ARBA00023163"/>
    </source>
</evidence>
<feature type="compositionally biased region" description="Basic and acidic residues" evidence="12">
    <location>
        <begin position="1"/>
        <end position="10"/>
    </location>
</feature>
<feature type="region of interest" description="Disordered" evidence="12">
    <location>
        <begin position="1"/>
        <end position="29"/>
    </location>
</feature>
<feature type="domain" description="SANT" evidence="16">
    <location>
        <begin position="371"/>
        <end position="410"/>
    </location>
</feature>
<dbReference type="InterPro" id="IPR017884">
    <property type="entry name" value="SANT_dom"/>
</dbReference>
<evidence type="ECO:0000259" key="15">
    <source>
        <dbReference type="PROSITE" id="PS50865"/>
    </source>
</evidence>
<dbReference type="PANTHER" id="PTHR10015">
    <property type="entry name" value="HEAT SHOCK TRANSCRIPTION FACTOR"/>
    <property type="match status" value="1"/>
</dbReference>
<dbReference type="GO" id="GO:0008270">
    <property type="term" value="F:zinc ion binding"/>
    <property type="evidence" value="ECO:0007669"/>
    <property type="project" value="UniProtKB-KW"/>
</dbReference>
<evidence type="ECO:0000256" key="1">
    <source>
        <dbReference type="ARBA" id="ARBA00004123"/>
    </source>
</evidence>
<feature type="domain" description="RING-type" evidence="13">
    <location>
        <begin position="589"/>
        <end position="628"/>
    </location>
</feature>
<gene>
    <name evidence="18" type="ORF">CTEN210_03598</name>
</gene>
<evidence type="ECO:0000256" key="10">
    <source>
        <dbReference type="RuleBase" id="RU004020"/>
    </source>
</evidence>
<dbReference type="GO" id="GO:0043565">
    <property type="term" value="F:sequence-specific DNA binding"/>
    <property type="evidence" value="ECO:0007669"/>
    <property type="project" value="InterPro"/>
</dbReference>
<dbReference type="InterPro" id="IPR001841">
    <property type="entry name" value="Znf_RING"/>
</dbReference>
<dbReference type="Gene3D" id="1.20.58.1880">
    <property type="match status" value="1"/>
</dbReference>
<evidence type="ECO:0000256" key="3">
    <source>
        <dbReference type="ARBA" id="ARBA00022771"/>
    </source>
</evidence>
<dbReference type="InterPro" id="IPR000232">
    <property type="entry name" value="HSF_DNA-bd"/>
</dbReference>
<keyword evidence="3 9" id="KW-0863">Zinc-finger</keyword>
<dbReference type="SUPFAM" id="SSF144232">
    <property type="entry name" value="HIT/MYND zinc finger-like"/>
    <property type="match status" value="1"/>
</dbReference>
<protein>
    <recommendedName>
        <fullName evidence="20">RING-type E3 ubiquitin transferase</fullName>
    </recommendedName>
</protein>
<dbReference type="SUPFAM" id="SSF57850">
    <property type="entry name" value="RING/U-box"/>
    <property type="match status" value="1"/>
</dbReference>
<dbReference type="CDD" id="cd00167">
    <property type="entry name" value="SANT"/>
    <property type="match status" value="3"/>
</dbReference>
<dbReference type="Gene3D" id="6.10.140.2220">
    <property type="match status" value="1"/>
</dbReference>
<dbReference type="PROSITE" id="PS50865">
    <property type="entry name" value="ZF_MYND_2"/>
    <property type="match status" value="1"/>
</dbReference>
<dbReference type="Proteomes" id="UP001054902">
    <property type="component" value="Unassembled WGS sequence"/>
</dbReference>
<keyword evidence="8" id="KW-0539">Nucleus</keyword>
<feature type="domain" description="Myb-like" evidence="14">
    <location>
        <begin position="44"/>
        <end position="94"/>
    </location>
</feature>
<dbReference type="Pfam" id="PF00249">
    <property type="entry name" value="Myb_DNA-binding"/>
    <property type="match status" value="3"/>
</dbReference>
<feature type="coiled-coil region" evidence="11">
    <location>
        <begin position="1398"/>
        <end position="1439"/>
    </location>
</feature>
<keyword evidence="11" id="KW-0175">Coiled coil</keyword>
<dbReference type="InterPro" id="IPR036390">
    <property type="entry name" value="WH_DNA-bd_sf"/>
</dbReference>
<comment type="similarity">
    <text evidence="10">Belongs to the HSF family.</text>
</comment>
<evidence type="ECO:0000259" key="16">
    <source>
        <dbReference type="PROSITE" id="PS51293"/>
    </source>
</evidence>
<dbReference type="GO" id="GO:0005634">
    <property type="term" value="C:nucleus"/>
    <property type="evidence" value="ECO:0007669"/>
    <property type="project" value="UniProtKB-SubCell"/>
</dbReference>
<keyword evidence="19" id="KW-1185">Reference proteome</keyword>
<dbReference type="SMART" id="SM00184">
    <property type="entry name" value="RING"/>
    <property type="match status" value="1"/>
</dbReference>
<dbReference type="PROSITE" id="PS00518">
    <property type="entry name" value="ZF_RING_1"/>
    <property type="match status" value="1"/>
</dbReference>
<feature type="compositionally biased region" description="Basic and acidic residues" evidence="12">
    <location>
        <begin position="1481"/>
        <end position="1496"/>
    </location>
</feature>
<accession>A0AAD3CJM7</accession>
<name>A0AAD3CJM7_9STRA</name>
<dbReference type="Pfam" id="PF13923">
    <property type="entry name" value="zf-C3HC4_2"/>
    <property type="match status" value="1"/>
</dbReference>
<dbReference type="PROSITE" id="PS51294">
    <property type="entry name" value="HTH_MYB"/>
    <property type="match status" value="2"/>
</dbReference>
<dbReference type="InterPro" id="IPR009057">
    <property type="entry name" value="Homeodomain-like_sf"/>
</dbReference>
<dbReference type="PROSITE" id="PS51293">
    <property type="entry name" value="SANT"/>
    <property type="match status" value="3"/>
</dbReference>
<evidence type="ECO:0000256" key="11">
    <source>
        <dbReference type="SAM" id="Coils"/>
    </source>
</evidence>
<feature type="region of interest" description="Disordered" evidence="12">
    <location>
        <begin position="1124"/>
        <end position="1148"/>
    </location>
</feature>
<dbReference type="EMBL" id="BLLK01000022">
    <property type="protein sequence ID" value="GFH47123.1"/>
    <property type="molecule type" value="Genomic_DNA"/>
</dbReference>
<feature type="domain" description="SANT" evidence="16">
    <location>
        <begin position="416"/>
        <end position="468"/>
    </location>
</feature>
<evidence type="ECO:0000259" key="17">
    <source>
        <dbReference type="PROSITE" id="PS51294"/>
    </source>
</evidence>
<feature type="region of interest" description="Disordered" evidence="12">
    <location>
        <begin position="1480"/>
        <end position="1507"/>
    </location>
</feature>
<evidence type="ECO:0000256" key="9">
    <source>
        <dbReference type="PROSITE-ProRule" id="PRU00134"/>
    </source>
</evidence>
<keyword evidence="6" id="KW-0238">DNA-binding</keyword>
<sequence>MNAWEQRKSETCSATSSDKSSSEEKKQSAKNILGSIRKALGHDNSSESKGPWSSKEHSAFLDGLYRYGLDWIQIAVLVKSRTAEEVMHHFHSFQQEEPFLFRLRKMLDDKSLDKIIAWQAHGRSFEVFNRAFIRVALPLYFGAYFRDMSHFQEELYAYGFRQDFSHSGFAFGVWFHPQFLRDSPLEMKRQFSTSIKCCNNCCKKSDNPMRCTGCRCVHYCSEECQQLDWSAHMWVCGIDMSDNEKSASESNKIGVLTKAVPEETSQSEVKASATAETQKPSKEDTNIDKGKSSSEELKGQALQSRVFNNSLCKNTDNLMRCAGMDTSTEGNSFDHNTQVIPEESNQTKAKAISTSNTQKPLKEDKNINYGEWSTDEHRHFLEGLDRFGILWEDIASHVKTRTVEQVRNHFWNFLKKLNSYWTTKEHQLFLEGLENYGRGHWEEIASHVETKNNLEVSFHAKEYFEEIESKGKPQKNVDGSEKDSPAAREFLYEPNRILFTGDGSNAKRSRDQEDTITQSSKKRKSMESMRQKHIEQSIVTPEKHADQEQMQNVIFSLKPFHQKTNELQNGHETTCSDSAVDADVYEISCPICLEMFNDPHIVPECCHRFCKGCIEEALEYRKECPICRGRVTSRRALRRDEVFGNLLRLSEEYKVNNMAASAKLQEKNYRIQHIESRQKEDEKRLENVHRAFQRLEKELKEKNSKIESFENLVQTLFDRNKGKLESIANEVKDLQTQLQQKNQTIYDLQVQLHENDDRIYDLQSHLQENDYVIYDLQSHLQENDYVIYDLKSQLHENDHRIQYLESKGKVDEDKRQFVSEANKHLETQLEEEKTRSNALWKLSRTLYDKHNIESMAAELREVQSQLQEKNERIQHLESREKTDEERLEHVKHLEKTFEDLQALLDEKNERIQHLESREKTEEERLEHVEHLEKTFGDLQALLDEKNERIHYLESREKADKEKIQCLSKSSEHLETQVEEKNARIEVLEELARTLGDEHEIESMATAVRDLQSQLQEKQSQLQEKNDKIQKLESKQKADEERLEHITKAIEYLEKEVEEKNAEIRILEEIRTHSDVHKLESMAAAVKDLQSQLQEKNVRIQLLESRKQKVEVIEEEKTIDLPLVFDTNDMPGQAAENETKRGSIHSKPKTPEQELAALETSGVPLFLIKTYQLISTCSDQLADWSDNGETFTVKDTAQFAKVEIPKYFNHNNFSSFSRQLNFYGFSKVSLKTIRVDHVRFHNQNFRKGKIHLLSKIKRSTGKKANVNHAQEIKESSKKKTLGIPIFLQKTYHMIDSCDPTIASWSDSGDSFAVKDPDTFAKNIIPQFFKHNNFKSFVRQLNVYGFRKIKNEPIKISIGEEGPESKYCRFRHEFFLRGRPDLLCEIKKVDNSQGADQDVVNALKNEVTSLKGQLAAMRGEMEKAVNMIKTMSQNKQEADETMSAAPIHPAIGSCDEEPMAEVEISFETPLEAIDVTKPTQEACVKEKEETRVQTKDDENVMNANTEAKW</sequence>
<keyword evidence="2" id="KW-0479">Metal-binding</keyword>
<dbReference type="Gene3D" id="3.30.40.10">
    <property type="entry name" value="Zinc/RING finger domain, C3HC4 (zinc finger)"/>
    <property type="match status" value="1"/>
</dbReference>
<dbReference type="Pfam" id="PF01753">
    <property type="entry name" value="zf-MYND"/>
    <property type="match status" value="1"/>
</dbReference>
<feature type="domain" description="HTH myb-type" evidence="17">
    <location>
        <begin position="421"/>
        <end position="468"/>
    </location>
</feature>
<evidence type="ECO:0000256" key="5">
    <source>
        <dbReference type="ARBA" id="ARBA00023015"/>
    </source>
</evidence>
<evidence type="ECO:0000256" key="6">
    <source>
        <dbReference type="ARBA" id="ARBA00023125"/>
    </source>
</evidence>
<dbReference type="Pfam" id="PF00447">
    <property type="entry name" value="HSF_DNA-bind"/>
    <property type="match status" value="3"/>
</dbReference>
<dbReference type="PROSITE" id="PS50089">
    <property type="entry name" value="ZF_RING_2"/>
    <property type="match status" value="1"/>
</dbReference>
<dbReference type="FunFam" id="1.10.10.10:FF:000027">
    <property type="entry name" value="Heat shock transcription factor 1"/>
    <property type="match status" value="2"/>
</dbReference>
<feature type="compositionally biased region" description="Basic and acidic residues" evidence="12">
    <location>
        <begin position="279"/>
        <end position="298"/>
    </location>
</feature>
<dbReference type="InterPro" id="IPR001005">
    <property type="entry name" value="SANT/Myb"/>
</dbReference>
<dbReference type="Gene3D" id="1.10.10.10">
    <property type="entry name" value="Winged helix-like DNA-binding domain superfamily/Winged helix DNA-binding domain"/>
    <property type="match status" value="3"/>
</dbReference>
<feature type="domain" description="Myb-like" evidence="14">
    <location>
        <begin position="421"/>
        <end position="464"/>
    </location>
</feature>